<dbReference type="GO" id="GO:0004521">
    <property type="term" value="F:RNA endonuclease activity"/>
    <property type="evidence" value="ECO:0007669"/>
    <property type="project" value="TreeGrafter"/>
</dbReference>
<dbReference type="Gene3D" id="2.30.30.110">
    <property type="match status" value="1"/>
</dbReference>
<evidence type="ECO:0000256" key="1">
    <source>
        <dbReference type="PIRNR" id="PIRNR033490"/>
    </source>
</evidence>
<keyword evidence="1 2" id="KW-0378">Hydrolase</keyword>
<dbReference type="PANTHER" id="PTHR33988">
    <property type="entry name" value="ENDORIBONUCLEASE MAZF-RELATED"/>
    <property type="match status" value="1"/>
</dbReference>
<dbReference type="InterPro" id="IPR011067">
    <property type="entry name" value="Plasmid_toxin/cell-grow_inhib"/>
</dbReference>
<dbReference type="SUPFAM" id="SSF50118">
    <property type="entry name" value="Cell growth inhibitor/plasmid maintenance toxic component"/>
    <property type="match status" value="1"/>
</dbReference>
<comment type="similarity">
    <text evidence="1">Belongs to the PemK/MazF family.</text>
</comment>
<dbReference type="EC" id="3.1.-.-" evidence="1"/>
<dbReference type="GO" id="GO:0016075">
    <property type="term" value="P:rRNA catabolic process"/>
    <property type="evidence" value="ECO:0007669"/>
    <property type="project" value="TreeGrafter"/>
</dbReference>
<comment type="function">
    <text evidence="1">Toxic component of a type II toxin-antitoxin (TA) system.</text>
</comment>
<dbReference type="GO" id="GO:0003677">
    <property type="term" value="F:DNA binding"/>
    <property type="evidence" value="ECO:0007669"/>
    <property type="project" value="InterPro"/>
</dbReference>
<gene>
    <name evidence="2" type="primary">mazF_2</name>
    <name evidence="2" type="ORF">MBLL_01581</name>
</gene>
<evidence type="ECO:0000313" key="2">
    <source>
        <dbReference type="EMBL" id="CAA2139353.1"/>
    </source>
</evidence>
<dbReference type="InterPro" id="IPR003477">
    <property type="entry name" value="PemK-like"/>
</dbReference>
<dbReference type="PANTHER" id="PTHR33988:SF3">
    <property type="entry name" value="ENDORIBONUCLEASE TOXIN CHPB-RELATED"/>
    <property type="match status" value="1"/>
</dbReference>
<keyword evidence="1" id="KW-0255">Endonuclease</keyword>
<dbReference type="PIRSF" id="PIRSF033490">
    <property type="entry name" value="MazF"/>
    <property type="match status" value="1"/>
</dbReference>
<reference evidence="2" key="1">
    <citation type="submission" date="2019-12" db="EMBL/GenBank/DDBJ databases">
        <authorList>
            <person name="Cremers G."/>
        </authorList>
    </citation>
    <scope>NUCLEOTIDE SEQUENCE</scope>
    <source>
        <strain evidence="2">Mbul2</strain>
        <plasmid evidence="2">1</plasmid>
    </source>
</reference>
<dbReference type="GO" id="GO:0016787">
    <property type="term" value="F:hydrolase activity"/>
    <property type="evidence" value="ECO:0007669"/>
    <property type="project" value="UniProtKB-KW"/>
</dbReference>
<dbReference type="Pfam" id="PF02452">
    <property type="entry name" value="PemK_toxin"/>
    <property type="match status" value="1"/>
</dbReference>
<dbReference type="GO" id="GO:0006402">
    <property type="term" value="P:mRNA catabolic process"/>
    <property type="evidence" value="ECO:0007669"/>
    <property type="project" value="TreeGrafter"/>
</dbReference>
<keyword evidence="2" id="KW-0614">Plasmid</keyword>
<keyword evidence="1" id="KW-0540">Nuclease</keyword>
<name>A0A679JHW6_9HYPH</name>
<dbReference type="EMBL" id="LR743510">
    <property type="protein sequence ID" value="CAA2139353.1"/>
    <property type="molecule type" value="Genomic_DNA"/>
</dbReference>
<geneLocation type="plasmid" evidence="2">
    <name>1</name>
</geneLocation>
<protein>
    <recommendedName>
        <fullName evidence="1">mRNA interferase</fullName>
        <ecNumber evidence="1">3.1.-.-</ecNumber>
    </recommendedName>
</protein>
<organism evidence="2">
    <name type="scientific">Methylobacterium bullatum</name>
    <dbReference type="NCBI Taxonomy" id="570505"/>
    <lineage>
        <taxon>Bacteria</taxon>
        <taxon>Pseudomonadati</taxon>
        <taxon>Pseudomonadota</taxon>
        <taxon>Alphaproteobacteria</taxon>
        <taxon>Hyphomicrobiales</taxon>
        <taxon>Methylobacteriaceae</taxon>
        <taxon>Methylobacterium</taxon>
    </lineage>
</organism>
<accession>A0A679JHW6</accession>
<dbReference type="AlphaFoldDB" id="A0A679JHW6"/>
<sequence>MTIPADRPHEPGDLILVDLDPVLGTEQRGKRPVLIISTLEMNTLTRRIIICPVTRNRDPWPTKVFLPEGLGADGAVLADQVRSIDRRARILRSLGTVPDPILAEVRAKVAALIGLQFDSETEESSAP</sequence>
<proteinExistence type="inferred from homology"/>